<dbReference type="EMBL" id="BAABRN010000016">
    <property type="protein sequence ID" value="GAA5501959.1"/>
    <property type="molecule type" value="Genomic_DNA"/>
</dbReference>
<reference evidence="1 2" key="1">
    <citation type="submission" date="2024-02" db="EMBL/GenBank/DDBJ databases">
        <title>Deinococcus xinjiangensis NBRC 107630.</title>
        <authorList>
            <person name="Ichikawa N."/>
            <person name="Katano-Makiyama Y."/>
            <person name="Hidaka K."/>
        </authorList>
    </citation>
    <scope>NUCLEOTIDE SEQUENCE [LARGE SCALE GENOMIC DNA]</scope>
    <source>
        <strain evidence="1 2">NBRC 107630</strain>
    </source>
</reference>
<dbReference type="Proteomes" id="UP001458946">
    <property type="component" value="Unassembled WGS sequence"/>
</dbReference>
<evidence type="ECO:0000313" key="2">
    <source>
        <dbReference type="Proteomes" id="UP001458946"/>
    </source>
</evidence>
<protein>
    <submittedName>
        <fullName evidence="1">Uncharacterized protein</fullName>
    </submittedName>
</protein>
<accession>A0ABP9V9L0</accession>
<comment type="caution">
    <text evidence="1">The sequence shown here is derived from an EMBL/GenBank/DDBJ whole genome shotgun (WGS) entry which is preliminary data.</text>
</comment>
<organism evidence="1 2">
    <name type="scientific">Deinococcus xinjiangensis</name>
    <dbReference type="NCBI Taxonomy" id="457454"/>
    <lineage>
        <taxon>Bacteria</taxon>
        <taxon>Thermotogati</taxon>
        <taxon>Deinococcota</taxon>
        <taxon>Deinococci</taxon>
        <taxon>Deinococcales</taxon>
        <taxon>Deinococcaceae</taxon>
        <taxon>Deinococcus</taxon>
    </lineage>
</organism>
<keyword evidence="2" id="KW-1185">Reference proteome</keyword>
<evidence type="ECO:0000313" key="1">
    <source>
        <dbReference type="EMBL" id="GAA5501959.1"/>
    </source>
</evidence>
<proteinExistence type="predicted"/>
<gene>
    <name evidence="1" type="ORF">Dxin01_01698</name>
</gene>
<name>A0ABP9V9L0_9DEIO</name>
<sequence length="39" mass="4494">MGQWNVGKSVWRVACSVWKKMIVERRSWIVGKDGVGRGF</sequence>